<evidence type="ECO:0000313" key="2">
    <source>
        <dbReference type="Proteomes" id="UP000266313"/>
    </source>
</evidence>
<accession>A0A250KWZ6</accession>
<dbReference type="AlphaFoldDB" id="A0A250KWZ6"/>
<protein>
    <submittedName>
        <fullName evidence="1">RNA-directed DNA polymerase</fullName>
    </submittedName>
</protein>
<dbReference type="EMBL" id="AP017928">
    <property type="protein sequence ID" value="BBA36155.1"/>
    <property type="molecule type" value="Genomic_DNA"/>
</dbReference>
<evidence type="ECO:0000313" key="1">
    <source>
        <dbReference type="EMBL" id="BBA36155.1"/>
    </source>
</evidence>
<keyword evidence="1" id="KW-0695">RNA-directed DNA polymerase</keyword>
<organism evidence="1 2">
    <name type="scientific">Methylocaldum marinum</name>
    <dbReference type="NCBI Taxonomy" id="1432792"/>
    <lineage>
        <taxon>Bacteria</taxon>
        <taxon>Pseudomonadati</taxon>
        <taxon>Pseudomonadota</taxon>
        <taxon>Gammaproteobacteria</taxon>
        <taxon>Methylococcales</taxon>
        <taxon>Methylococcaceae</taxon>
        <taxon>Methylocaldum</taxon>
    </lineage>
</organism>
<dbReference type="GO" id="GO:0003964">
    <property type="term" value="F:RNA-directed DNA polymerase activity"/>
    <property type="evidence" value="ECO:0007669"/>
    <property type="project" value="UniProtKB-KW"/>
</dbReference>
<gene>
    <name evidence="1" type="ORF">sS8_4225</name>
</gene>
<dbReference type="Proteomes" id="UP000266313">
    <property type="component" value="Chromosome"/>
</dbReference>
<proteinExistence type="predicted"/>
<keyword evidence="1" id="KW-0808">Transferase</keyword>
<keyword evidence="1" id="KW-0548">Nucleotidyltransferase</keyword>
<dbReference type="KEGG" id="mmai:sS8_4225"/>
<sequence length="179" mass="20725">MDEMAERLAELGLEVEPSKTCLLRFGNRAATDCRKDSVKRAPAFNFLGFTHYVGKSRKGRFVLGRKSQRERIVKKLKDVGDRLSALRIEGGQAMMDYARRHLQGQVGYDAVSGNIRQVRTYAYRISRLLFKGLNRRSQRRSVSWDRFSEVLSSWMPSLRIRHNLYPKPLWTTQAGSRMV</sequence>
<keyword evidence="2" id="KW-1185">Reference proteome</keyword>
<name>A0A250KWZ6_9GAMM</name>
<reference evidence="1 2" key="1">
    <citation type="submission" date="2016-12" db="EMBL/GenBank/DDBJ databases">
        <title>Genome sequencing of Methylocaldum marinum.</title>
        <authorList>
            <person name="Takeuchi M."/>
            <person name="Kamagata Y."/>
            <person name="Hiraoka S."/>
            <person name="Oshima K."/>
            <person name="Hattori M."/>
            <person name="Iwasaki W."/>
        </authorList>
    </citation>
    <scope>NUCLEOTIDE SEQUENCE [LARGE SCALE GENOMIC DNA]</scope>
    <source>
        <strain evidence="1 2">S8</strain>
    </source>
</reference>